<dbReference type="PROSITE" id="PS50042">
    <property type="entry name" value="CNMP_BINDING_3"/>
    <property type="match status" value="1"/>
</dbReference>
<dbReference type="GO" id="GO:0003677">
    <property type="term" value="F:DNA binding"/>
    <property type="evidence" value="ECO:0007669"/>
    <property type="project" value="UniProtKB-KW"/>
</dbReference>
<dbReference type="SMART" id="SM00100">
    <property type="entry name" value="cNMP"/>
    <property type="match status" value="1"/>
</dbReference>
<dbReference type="Pfam" id="PF13545">
    <property type="entry name" value="HTH_Crp_2"/>
    <property type="match status" value="1"/>
</dbReference>
<keyword evidence="3" id="KW-0804">Transcription</keyword>
<keyword evidence="2" id="KW-0238">DNA-binding</keyword>
<evidence type="ECO:0000256" key="3">
    <source>
        <dbReference type="ARBA" id="ARBA00023163"/>
    </source>
</evidence>
<accession>A0A656Z2E7</accession>
<feature type="domain" description="HTH crp-type" evidence="5">
    <location>
        <begin position="150"/>
        <end position="223"/>
    </location>
</feature>
<sequence length="233" mass="25819">MAADTSLRNMVHDLPIFAGMEATAFANVLEQSTHRLVPQGCTVFQQGEQAKLFYILVHGRLKVTQVTADGQQLIVRVVNPGDLFGFARALGRKDYPGTPLALVESSVLAWPMDLMTEFMARHPTLAVKTMQMIGNRLDAAHSRIREISTQEVEQRVAHAIIRLADEAGVKEDSGIRIDFPVSRQDIAELTGTTLHTVSRIISQWQGKDLVEGGRKSLLVRDLKRLKHIANSDS</sequence>
<dbReference type="Pfam" id="PF00027">
    <property type="entry name" value="cNMP_binding"/>
    <property type="match status" value="1"/>
</dbReference>
<dbReference type="InterPro" id="IPR014710">
    <property type="entry name" value="RmlC-like_jellyroll"/>
</dbReference>
<dbReference type="InterPro" id="IPR018490">
    <property type="entry name" value="cNMP-bd_dom_sf"/>
</dbReference>
<dbReference type="PANTHER" id="PTHR24567:SF28">
    <property type="entry name" value="LISTERIOLYSIN REGULATORY PROTEIN"/>
    <property type="match status" value="1"/>
</dbReference>
<dbReference type="Gene3D" id="2.60.120.10">
    <property type="entry name" value="Jelly Rolls"/>
    <property type="match status" value="1"/>
</dbReference>
<dbReference type="InterPro" id="IPR036390">
    <property type="entry name" value="WH_DNA-bd_sf"/>
</dbReference>
<dbReference type="Gene3D" id="1.10.10.10">
    <property type="entry name" value="Winged helix-like DNA-binding domain superfamily/Winged helix DNA-binding domain"/>
    <property type="match status" value="1"/>
</dbReference>
<evidence type="ECO:0000259" key="5">
    <source>
        <dbReference type="PROSITE" id="PS51063"/>
    </source>
</evidence>
<dbReference type="PRINTS" id="PR00034">
    <property type="entry name" value="HTHCRP"/>
</dbReference>
<feature type="domain" description="Cyclic nucleotide-binding" evidence="4">
    <location>
        <begin position="16"/>
        <end position="113"/>
    </location>
</feature>
<evidence type="ECO:0000256" key="2">
    <source>
        <dbReference type="ARBA" id="ARBA00023125"/>
    </source>
</evidence>
<dbReference type="InterPro" id="IPR036388">
    <property type="entry name" value="WH-like_DNA-bd_sf"/>
</dbReference>
<dbReference type="CDD" id="cd00038">
    <property type="entry name" value="CAP_ED"/>
    <property type="match status" value="1"/>
</dbReference>
<dbReference type="SUPFAM" id="SSF51206">
    <property type="entry name" value="cAMP-binding domain-like"/>
    <property type="match status" value="1"/>
</dbReference>
<dbReference type="InterPro" id="IPR050397">
    <property type="entry name" value="Env_Response_Regulators"/>
</dbReference>
<dbReference type="GO" id="GO:0003700">
    <property type="term" value="F:DNA-binding transcription factor activity"/>
    <property type="evidence" value="ECO:0007669"/>
    <property type="project" value="TreeGrafter"/>
</dbReference>
<evidence type="ECO:0000313" key="6">
    <source>
        <dbReference type="EMBL" id="KYB44813.1"/>
    </source>
</evidence>
<dbReference type="PROSITE" id="PS51063">
    <property type="entry name" value="HTH_CRP_2"/>
    <property type="match status" value="1"/>
</dbReference>
<name>A0A656Z2E7_BRUAN</name>
<dbReference type="SMART" id="SM00419">
    <property type="entry name" value="HTH_CRP"/>
    <property type="match status" value="1"/>
</dbReference>
<reference evidence="6" key="1">
    <citation type="submission" date="2016-02" db="EMBL/GenBank/DDBJ databases">
        <title>Genomic sequences of Ochrobactrum anthropi.</title>
        <authorList>
            <person name="Chudasama K.S."/>
            <person name="Thaker V.S."/>
        </authorList>
    </citation>
    <scope>NUCLEOTIDE SEQUENCE [LARGE SCALE GENOMIC DNA]</scope>
    <source>
        <strain evidence="6">SUBG007</strain>
    </source>
</reference>
<proteinExistence type="predicted"/>
<evidence type="ECO:0000256" key="1">
    <source>
        <dbReference type="ARBA" id="ARBA00023015"/>
    </source>
</evidence>
<evidence type="ECO:0000259" key="4">
    <source>
        <dbReference type="PROSITE" id="PS50042"/>
    </source>
</evidence>
<organism evidence="6">
    <name type="scientific">Brucella anthropi</name>
    <name type="common">Ochrobactrum anthropi</name>
    <dbReference type="NCBI Taxonomy" id="529"/>
    <lineage>
        <taxon>Bacteria</taxon>
        <taxon>Pseudomonadati</taxon>
        <taxon>Pseudomonadota</taxon>
        <taxon>Alphaproteobacteria</taxon>
        <taxon>Hyphomicrobiales</taxon>
        <taxon>Brucellaceae</taxon>
        <taxon>Brucella/Ochrobactrum group</taxon>
        <taxon>Brucella</taxon>
    </lineage>
</organism>
<gene>
    <name evidence="6" type="ORF">AB664_19005</name>
</gene>
<dbReference type="PANTHER" id="PTHR24567">
    <property type="entry name" value="CRP FAMILY TRANSCRIPTIONAL REGULATORY PROTEIN"/>
    <property type="match status" value="1"/>
</dbReference>
<protein>
    <submittedName>
        <fullName evidence="6">Crp/Fnr family transcriptional regulator</fullName>
    </submittedName>
</protein>
<dbReference type="InterPro" id="IPR012318">
    <property type="entry name" value="HTH_CRP"/>
</dbReference>
<dbReference type="InterPro" id="IPR000595">
    <property type="entry name" value="cNMP-bd_dom"/>
</dbReference>
<keyword evidence="1" id="KW-0805">Transcription regulation</keyword>
<dbReference type="AlphaFoldDB" id="A0A656Z2E7"/>
<comment type="caution">
    <text evidence="6">The sequence shown here is derived from an EMBL/GenBank/DDBJ whole genome shotgun (WGS) entry which is preliminary data.</text>
</comment>
<dbReference type="GO" id="GO:0005829">
    <property type="term" value="C:cytosol"/>
    <property type="evidence" value="ECO:0007669"/>
    <property type="project" value="TreeGrafter"/>
</dbReference>
<dbReference type="SUPFAM" id="SSF46785">
    <property type="entry name" value="Winged helix' DNA-binding domain"/>
    <property type="match status" value="1"/>
</dbReference>
<dbReference type="EMBL" id="LUAY01007573">
    <property type="protein sequence ID" value="KYB44813.1"/>
    <property type="molecule type" value="Genomic_DNA"/>
</dbReference>